<keyword evidence="3 6" id="KW-0812">Transmembrane</keyword>
<protein>
    <submittedName>
        <fullName evidence="7">O-antigen/teichoic acid export membrane protein</fullName>
    </submittedName>
</protein>
<sequence>MPIKPHDPEEFESSIDSAGGAPLLQVTQSRAGRIMRVLTGFFLGQGASQAISTIAGLFLVRVLSVEAYAQFGVATGYQTVFSILMDSGLSASIIPLVGDRVHDRAAIGRYVRAASHLRNLIFWTLAPIATVAFFATVHKYHWSWTVQTALLVSILLTLYSGGIVSLYSAPLLLFGKLREYYVPQIVSGGSRLLAYICLDFGGALNAWTAAGLGALNVTMNGKLIRKASLQRFDWPEKDDPAVDRELLRYVLPATPAILFSAFQSQLTLFLVSIFGSTVYIAQVTALGRIGMLFTVLMTFNSIVIEPFIARLDRRRLPRYFVGFIFIAIAACSPFVIVAFLWPGAYLLILGTKYESIRALMGWYVFSAYVNFISGLIWIMNRARKWVFWSGSILEVVLLLVVQISFLALVGVRTTQQAVFFSVVCSACYLIAHGYVTIRGFAAQV</sequence>
<evidence type="ECO:0000256" key="1">
    <source>
        <dbReference type="ARBA" id="ARBA00004651"/>
    </source>
</evidence>
<evidence type="ECO:0000256" key="5">
    <source>
        <dbReference type="ARBA" id="ARBA00023136"/>
    </source>
</evidence>
<keyword evidence="2" id="KW-1003">Cell membrane</keyword>
<accession>A0A9X0U234</accession>
<dbReference type="InterPro" id="IPR050833">
    <property type="entry name" value="Poly_Biosynth_Transport"/>
</dbReference>
<feature type="transmembrane region" description="Helical" evidence="6">
    <location>
        <begin position="320"/>
        <end position="348"/>
    </location>
</feature>
<comment type="caution">
    <text evidence="7">The sequence shown here is derived from an EMBL/GenBank/DDBJ whole genome shotgun (WGS) entry which is preliminary data.</text>
</comment>
<name>A0A9X0U234_9BACT</name>
<keyword evidence="5 6" id="KW-0472">Membrane</keyword>
<feature type="transmembrane region" description="Helical" evidence="6">
    <location>
        <begin position="37"/>
        <end position="60"/>
    </location>
</feature>
<keyword evidence="8" id="KW-1185">Reference proteome</keyword>
<dbReference type="GO" id="GO:0005886">
    <property type="term" value="C:plasma membrane"/>
    <property type="evidence" value="ECO:0007669"/>
    <property type="project" value="UniProtKB-SubCell"/>
</dbReference>
<dbReference type="Proteomes" id="UP000535182">
    <property type="component" value="Unassembled WGS sequence"/>
</dbReference>
<evidence type="ECO:0000256" key="4">
    <source>
        <dbReference type="ARBA" id="ARBA00022989"/>
    </source>
</evidence>
<evidence type="ECO:0000256" key="6">
    <source>
        <dbReference type="SAM" id="Phobius"/>
    </source>
</evidence>
<feature type="transmembrane region" description="Helical" evidence="6">
    <location>
        <begin position="286"/>
        <end position="308"/>
    </location>
</feature>
<evidence type="ECO:0000256" key="2">
    <source>
        <dbReference type="ARBA" id="ARBA00022475"/>
    </source>
</evidence>
<evidence type="ECO:0000256" key="3">
    <source>
        <dbReference type="ARBA" id="ARBA00022692"/>
    </source>
</evidence>
<feature type="transmembrane region" description="Helical" evidence="6">
    <location>
        <begin position="385"/>
        <end position="411"/>
    </location>
</feature>
<proteinExistence type="predicted"/>
<keyword evidence="4 6" id="KW-1133">Transmembrane helix</keyword>
<gene>
    <name evidence="7" type="ORF">HDF14_000482</name>
</gene>
<dbReference type="AlphaFoldDB" id="A0A9X0U234"/>
<dbReference type="EMBL" id="JACHEB010000001">
    <property type="protein sequence ID" value="MBB5326888.1"/>
    <property type="molecule type" value="Genomic_DNA"/>
</dbReference>
<reference evidence="7 8" key="1">
    <citation type="submission" date="2020-08" db="EMBL/GenBank/DDBJ databases">
        <title>Genomic Encyclopedia of Type Strains, Phase IV (KMG-V): Genome sequencing to study the core and pangenomes of soil and plant-associated prokaryotes.</title>
        <authorList>
            <person name="Whitman W."/>
        </authorList>
    </citation>
    <scope>NUCLEOTIDE SEQUENCE [LARGE SCALE GENOMIC DNA]</scope>
    <source>
        <strain evidence="7 8">X5P2</strain>
    </source>
</reference>
<dbReference type="PANTHER" id="PTHR30250:SF11">
    <property type="entry name" value="O-ANTIGEN TRANSPORTER-RELATED"/>
    <property type="match status" value="1"/>
</dbReference>
<feature type="transmembrane region" description="Helical" evidence="6">
    <location>
        <begin position="80"/>
        <end position="98"/>
    </location>
</feature>
<organism evidence="7 8">
    <name type="scientific">Tunturiibacter gelidiferens</name>
    <dbReference type="NCBI Taxonomy" id="3069689"/>
    <lineage>
        <taxon>Bacteria</taxon>
        <taxon>Pseudomonadati</taxon>
        <taxon>Acidobacteriota</taxon>
        <taxon>Terriglobia</taxon>
        <taxon>Terriglobales</taxon>
        <taxon>Acidobacteriaceae</taxon>
        <taxon>Tunturiibacter</taxon>
    </lineage>
</organism>
<feature type="transmembrane region" description="Helical" evidence="6">
    <location>
        <begin position="256"/>
        <end position="280"/>
    </location>
</feature>
<dbReference type="RefSeq" id="WP_183973127.1">
    <property type="nucleotide sequence ID" value="NZ_JACHEB010000001.1"/>
</dbReference>
<comment type="subcellular location">
    <subcellularLocation>
        <location evidence="1">Cell membrane</location>
        <topology evidence="1">Multi-pass membrane protein</topology>
    </subcellularLocation>
</comment>
<evidence type="ECO:0000313" key="8">
    <source>
        <dbReference type="Proteomes" id="UP000535182"/>
    </source>
</evidence>
<feature type="transmembrane region" description="Helical" evidence="6">
    <location>
        <begin position="149"/>
        <end position="174"/>
    </location>
</feature>
<evidence type="ECO:0000313" key="7">
    <source>
        <dbReference type="EMBL" id="MBB5326888.1"/>
    </source>
</evidence>
<feature type="transmembrane region" description="Helical" evidence="6">
    <location>
        <begin position="417"/>
        <end position="437"/>
    </location>
</feature>
<dbReference type="PANTHER" id="PTHR30250">
    <property type="entry name" value="PST FAMILY PREDICTED COLANIC ACID TRANSPORTER"/>
    <property type="match status" value="1"/>
</dbReference>
<feature type="transmembrane region" description="Helical" evidence="6">
    <location>
        <begin position="119"/>
        <end position="137"/>
    </location>
</feature>
<feature type="transmembrane region" description="Helical" evidence="6">
    <location>
        <begin position="360"/>
        <end position="378"/>
    </location>
</feature>